<evidence type="ECO:0000259" key="5">
    <source>
        <dbReference type="PROSITE" id="PS51526"/>
    </source>
</evidence>
<dbReference type="InterPro" id="IPR003150">
    <property type="entry name" value="DNA-bd_RFX"/>
</dbReference>
<dbReference type="PANTHER" id="PTHR22970">
    <property type="entry name" value="AT-RICH INTERACTIVE DOMAIN-CONTAINING PROTEIN 2"/>
    <property type="match status" value="1"/>
</dbReference>
<dbReference type="Proteomes" id="UP001050691">
    <property type="component" value="Unassembled WGS sequence"/>
</dbReference>
<evidence type="ECO:0000256" key="2">
    <source>
        <dbReference type="ARBA" id="ARBA00023015"/>
    </source>
</evidence>
<organism evidence="6 7">
    <name type="scientific">Clathrus columnatus</name>
    <dbReference type="NCBI Taxonomy" id="1419009"/>
    <lineage>
        <taxon>Eukaryota</taxon>
        <taxon>Fungi</taxon>
        <taxon>Dikarya</taxon>
        <taxon>Basidiomycota</taxon>
        <taxon>Agaricomycotina</taxon>
        <taxon>Agaricomycetes</taxon>
        <taxon>Phallomycetidae</taxon>
        <taxon>Phallales</taxon>
        <taxon>Clathraceae</taxon>
        <taxon>Clathrus</taxon>
    </lineage>
</organism>
<evidence type="ECO:0000313" key="6">
    <source>
        <dbReference type="EMBL" id="GJJ09594.1"/>
    </source>
</evidence>
<keyword evidence="4" id="KW-0539">Nucleus</keyword>
<evidence type="ECO:0000256" key="4">
    <source>
        <dbReference type="ARBA" id="ARBA00023242"/>
    </source>
</evidence>
<keyword evidence="3" id="KW-0804">Transcription</keyword>
<dbReference type="GO" id="GO:0003677">
    <property type="term" value="F:DNA binding"/>
    <property type="evidence" value="ECO:0007669"/>
    <property type="project" value="InterPro"/>
</dbReference>
<keyword evidence="1" id="KW-0156">Chromatin regulator</keyword>
<evidence type="ECO:0000256" key="1">
    <source>
        <dbReference type="ARBA" id="ARBA00022853"/>
    </source>
</evidence>
<dbReference type="PROSITE" id="PS51526">
    <property type="entry name" value="RFX_DBD"/>
    <property type="match status" value="1"/>
</dbReference>
<reference evidence="6" key="1">
    <citation type="submission" date="2021-10" db="EMBL/GenBank/DDBJ databases">
        <title>De novo Genome Assembly of Clathrus columnatus (Basidiomycota, Fungi) Using Illumina and Nanopore Sequence Data.</title>
        <authorList>
            <person name="Ogiso-Tanaka E."/>
            <person name="Itagaki H."/>
            <person name="Hosoya T."/>
            <person name="Hosaka K."/>
        </authorList>
    </citation>
    <scope>NUCLEOTIDE SEQUENCE</scope>
    <source>
        <strain evidence="6">MO-923</strain>
    </source>
</reference>
<comment type="caution">
    <text evidence="6">The sequence shown here is derived from an EMBL/GenBank/DDBJ whole genome shotgun (WGS) entry which is preliminary data.</text>
</comment>
<dbReference type="InterPro" id="IPR052406">
    <property type="entry name" value="Chromatin_Remodeling_Comp"/>
</dbReference>
<protein>
    <recommendedName>
        <fullName evidence="5">RFX-type winged-helix domain-containing protein</fullName>
    </recommendedName>
</protein>
<gene>
    <name evidence="6" type="ORF">Clacol_003817</name>
</gene>
<sequence>MAYAAAATPRPILSLQKSGAAYPTAYPLPPVRQNLPDDYERWYTEASATNRMLLSLRSGIPKEVNWALERMCRLSNNDQFVLKNIIGLTDALVEWPEWYIARGVDLCHLDSMFSMPSSLSRQKRHALEAIFILRNASLTEPNAQFLATHTRTLHMIRKALHRIKADSDTNSEFLLHVVDLAYSVISCLSIDQQQPGGIFSTASLIEPLERIVETSNDRALIITVLRTLTLIISNPKNVSYNTTTSPALHASIRYLPLLSDTPLVSSCLDHIYAHISHAPMVKSFLLLPSMPGLLKVLVTLLLREQQEELETVDLLPEPPKTAPAIVTVRQQCEPTPEELDRIANLAEPERSYEWMRSLFMSSDAEEVTQVEFWSLYRDTFSPRTDVQPLLSAADVIKNVTQVFPTAQAMVLPGQPQRFVIRGIVRKMVDVTKERFKCHWNRSTCTSVTFTSSGTLWTHVLEHLSADDATTTACQWGSCPYTALSSSALKFHCTTHIPSPEPPKRHPSQMENITLPLTPYPHPSATPTKRPIPPPPDPQLVFPQPSADPPSTSLTALLIIRVLFRASFASTDAAPRADEEHFGFPGVVEEDTEEEMRDVMEDEMSREKGRKAFTGVRNLIQEVRVRDPALMAWIGEIIDVSLDEKATNV</sequence>
<name>A0AAV5AA35_9AGAM</name>
<dbReference type="PANTHER" id="PTHR22970:SF14">
    <property type="entry name" value="AT-RICH INTERACTIVE DOMAIN-CONTAINING PROTEIN 2"/>
    <property type="match status" value="1"/>
</dbReference>
<dbReference type="GO" id="GO:0016586">
    <property type="term" value="C:RSC-type complex"/>
    <property type="evidence" value="ECO:0007669"/>
    <property type="project" value="TreeGrafter"/>
</dbReference>
<proteinExistence type="predicted"/>
<dbReference type="GO" id="GO:0006325">
    <property type="term" value="P:chromatin organization"/>
    <property type="evidence" value="ECO:0007669"/>
    <property type="project" value="UniProtKB-KW"/>
</dbReference>
<keyword evidence="2" id="KW-0805">Transcription regulation</keyword>
<evidence type="ECO:0000256" key="3">
    <source>
        <dbReference type="ARBA" id="ARBA00023163"/>
    </source>
</evidence>
<evidence type="ECO:0000313" key="7">
    <source>
        <dbReference type="Proteomes" id="UP001050691"/>
    </source>
</evidence>
<accession>A0AAV5AA35</accession>
<dbReference type="AlphaFoldDB" id="A0AAV5AA35"/>
<feature type="domain" description="RFX-type winged-helix" evidence="5">
    <location>
        <begin position="351"/>
        <end position="427"/>
    </location>
</feature>
<dbReference type="EMBL" id="BPWL01000004">
    <property type="protein sequence ID" value="GJJ09594.1"/>
    <property type="molecule type" value="Genomic_DNA"/>
</dbReference>
<keyword evidence="7" id="KW-1185">Reference proteome</keyword>
<dbReference type="GO" id="GO:0006355">
    <property type="term" value="P:regulation of DNA-templated transcription"/>
    <property type="evidence" value="ECO:0007669"/>
    <property type="project" value="InterPro"/>
</dbReference>